<proteinExistence type="predicted"/>
<evidence type="ECO:0000256" key="1">
    <source>
        <dbReference type="SAM" id="MobiDB-lite"/>
    </source>
</evidence>
<name>A0A0G4F1A0_9ALVE</name>
<sequence>MIRWILPSLIWGPSGGTSLHVCREEHKFQAVGWTEKETDLDGHRKCPLRTPVPPFEFLKEHSSTDPGVSKGDGTVRVDGVRSFPDARWEQRGNNREERLENQATVEAFDAHPDVLAFLRGGLSEGARAFLNKTWEAASSVELVQDPQLGEVLVWPAAAERDVRGAAAGDGVGRVDESEAVHAGWGRERAEGSVPEILLLRGAEEKRRVRELIDLAVLGKAYKRMGDKVILLGWARAASFHGWRVRIFAETESFFKAMNARRKQLYLVDSRCLRVEKVRESLKRLTEKGERGMGGCLKSRFFVYNLWGGLPENLFAARERQKRGGRGETENEHFVLSKGRQIVSGWRWPGYPENTPIGILPSLMTFWGLPAFKSMSPPAECCLVFFMGKNEEDLSGIGSVLELLNERLGSLVAEVGEWGSEGGEHWRPICMGVKVKEGRTLAETVNLKSALQYTRNLGVMDPLTFSALVGSARVVVGSGAPIASPTIVDAVVAQGHVFAPRRQFCNPSPGRGCLGPHERWTETDELTSEEIVERIVEKLRGLWPSPVEDNQHSSTAVHGGTEGKSKMEGEQSGFTETQLQLPKHSLPDWCRRALTVAQEDQFQSVRERVTPELHVDVSVLTPGPPSGSSSEHGSRSGLTGFLSVESLLQSMKKWLLQNSDDSCVLE</sequence>
<protein>
    <submittedName>
        <fullName evidence="2">Uncharacterized protein</fullName>
    </submittedName>
</protein>
<accession>A0A0G4F1A0</accession>
<dbReference type="EMBL" id="CDMZ01000044">
    <property type="protein sequence ID" value="CEM05310.1"/>
    <property type="molecule type" value="Genomic_DNA"/>
</dbReference>
<dbReference type="VEuPathDB" id="CryptoDB:Cvel_2602"/>
<gene>
    <name evidence="2" type="ORF">Cvel_2602</name>
</gene>
<evidence type="ECO:0000313" key="2">
    <source>
        <dbReference type="EMBL" id="CEM05310.1"/>
    </source>
</evidence>
<feature type="region of interest" description="Disordered" evidence="1">
    <location>
        <begin position="543"/>
        <end position="574"/>
    </location>
</feature>
<reference evidence="2" key="1">
    <citation type="submission" date="2014-11" db="EMBL/GenBank/DDBJ databases">
        <authorList>
            <person name="Otto D Thomas"/>
            <person name="Naeem Raeece"/>
        </authorList>
    </citation>
    <scope>NUCLEOTIDE SEQUENCE</scope>
</reference>
<organism evidence="2">
    <name type="scientific">Chromera velia CCMP2878</name>
    <dbReference type="NCBI Taxonomy" id="1169474"/>
    <lineage>
        <taxon>Eukaryota</taxon>
        <taxon>Sar</taxon>
        <taxon>Alveolata</taxon>
        <taxon>Colpodellida</taxon>
        <taxon>Chromeraceae</taxon>
        <taxon>Chromera</taxon>
    </lineage>
</organism>
<dbReference type="AlphaFoldDB" id="A0A0G4F1A0"/>